<dbReference type="Proteomes" id="UP001519363">
    <property type="component" value="Unassembled WGS sequence"/>
</dbReference>
<evidence type="ECO:0000313" key="3">
    <source>
        <dbReference type="Proteomes" id="UP001519363"/>
    </source>
</evidence>
<dbReference type="EMBL" id="JAGIOO010000001">
    <property type="protein sequence ID" value="MBP2472729.1"/>
    <property type="molecule type" value="Genomic_DNA"/>
</dbReference>
<comment type="caution">
    <text evidence="2">The sequence shown here is derived from an EMBL/GenBank/DDBJ whole genome shotgun (WGS) entry which is preliminary data.</text>
</comment>
<reference evidence="2 3" key="1">
    <citation type="submission" date="2021-03" db="EMBL/GenBank/DDBJ databases">
        <title>Sequencing the genomes of 1000 actinobacteria strains.</title>
        <authorList>
            <person name="Klenk H.-P."/>
        </authorList>
    </citation>
    <scope>NUCLEOTIDE SEQUENCE [LARGE SCALE GENOMIC DNA]</scope>
    <source>
        <strain evidence="2 3">DSM 44580</strain>
    </source>
</reference>
<feature type="region of interest" description="Disordered" evidence="1">
    <location>
        <begin position="60"/>
        <end position="90"/>
    </location>
</feature>
<keyword evidence="3" id="KW-1185">Reference proteome</keyword>
<protein>
    <submittedName>
        <fullName evidence="2">Uncharacterized protein</fullName>
    </submittedName>
</protein>
<name>A0ABS5A814_9PSEU</name>
<proteinExistence type="predicted"/>
<evidence type="ECO:0000313" key="2">
    <source>
        <dbReference type="EMBL" id="MBP2472729.1"/>
    </source>
</evidence>
<accession>A0ABS5A814</accession>
<evidence type="ECO:0000256" key="1">
    <source>
        <dbReference type="SAM" id="MobiDB-lite"/>
    </source>
</evidence>
<feature type="compositionally biased region" description="Polar residues" evidence="1">
    <location>
        <begin position="67"/>
        <end position="83"/>
    </location>
</feature>
<sequence>MGACAVSATGLVTILVLGLGGGGGFDSAQAVVNAYVASVNEGRHNPELYCEAYRDQGEKDAAGRGQATASASEVTESGTSGSAVVTLDTRGPTGSMRIRNKLALTNDEGWTICGVIPEIDFPVPTRPGG</sequence>
<gene>
    <name evidence="2" type="ORF">JOF53_001601</name>
</gene>
<dbReference type="RefSeq" id="WP_086786929.1">
    <property type="nucleotide sequence ID" value="NZ_JAGIOO010000001.1"/>
</dbReference>
<organism evidence="2 3">
    <name type="scientific">Crossiella equi</name>
    <dbReference type="NCBI Taxonomy" id="130796"/>
    <lineage>
        <taxon>Bacteria</taxon>
        <taxon>Bacillati</taxon>
        <taxon>Actinomycetota</taxon>
        <taxon>Actinomycetes</taxon>
        <taxon>Pseudonocardiales</taxon>
        <taxon>Pseudonocardiaceae</taxon>
        <taxon>Crossiella</taxon>
    </lineage>
</organism>